<keyword evidence="1" id="KW-1133">Transmembrane helix</keyword>
<reference evidence="2 3" key="1">
    <citation type="submission" date="2009-01" db="EMBL/GenBank/DDBJ databases">
        <authorList>
            <person name="Qin X."/>
            <person name="Bachman B."/>
            <person name="Battles P."/>
            <person name="Bell A."/>
            <person name="Bess C."/>
            <person name="Bickham C."/>
            <person name="Chaboub L."/>
            <person name="Chen D."/>
            <person name="Coyle M."/>
            <person name="Deiros D.R."/>
            <person name="Dinh H."/>
            <person name="Forbes L."/>
            <person name="Fowler G."/>
            <person name="Francisco L."/>
            <person name="Fu Q."/>
            <person name="Gubbala S."/>
            <person name="Hale W."/>
            <person name="Han Y."/>
            <person name="Hemphill L."/>
            <person name="Highlander S.K."/>
            <person name="Hirani K."/>
            <person name="Hogues M."/>
            <person name="Jackson L."/>
            <person name="Jakkamsetti A."/>
            <person name="Javaid M."/>
            <person name="Jiang H."/>
            <person name="Korchina V."/>
            <person name="Kovar C."/>
            <person name="Lara F."/>
            <person name="Lee S."/>
            <person name="Mata R."/>
            <person name="Mathew T."/>
            <person name="Moen C."/>
            <person name="Morales K."/>
            <person name="Munidasa M."/>
            <person name="Nazareth L."/>
            <person name="Ngo R."/>
            <person name="Nguyen L."/>
            <person name="Okwuonu G."/>
            <person name="Ongeri F."/>
            <person name="Patil S."/>
            <person name="Petrosino J."/>
            <person name="Pham C."/>
            <person name="Pham P."/>
            <person name="Pu L.-L."/>
            <person name="Puazo M."/>
            <person name="Raj R."/>
            <person name="Reid J."/>
            <person name="Rouhana J."/>
            <person name="Saada N."/>
            <person name="Shang Y."/>
            <person name="Simmons D."/>
            <person name="Thornton R."/>
            <person name="Warren J."/>
            <person name="Weissenberger G."/>
            <person name="Zhang J."/>
            <person name="Zhang L."/>
            <person name="Zhou C."/>
            <person name="Zhu D."/>
            <person name="Muzny D."/>
            <person name="Worley K."/>
            <person name="Gibbs R."/>
        </authorList>
    </citation>
    <scope>NUCLEOTIDE SEQUENCE [LARGE SCALE GENOMIC DNA]</scope>
    <source>
        <strain evidence="3">ATCC 8290 / DSM 20176 / CCUG 30140 / JCM 1155 / KCTC 3500 / NBRC 15886 / NCIMB 8040 / NRRL B-1843 / 9</strain>
    </source>
</reference>
<name>C0XJM3_LENH9</name>
<evidence type="ECO:0000256" key="1">
    <source>
        <dbReference type="SAM" id="Phobius"/>
    </source>
</evidence>
<proteinExistence type="predicted"/>
<accession>C0XJM3</accession>
<keyword evidence="1" id="KW-0472">Membrane</keyword>
<protein>
    <submittedName>
        <fullName evidence="2">Uncharacterized protein</fullName>
    </submittedName>
</protein>
<dbReference type="EMBL" id="ACGP01000137">
    <property type="protein sequence ID" value="EEI24352.1"/>
    <property type="molecule type" value="Genomic_DNA"/>
</dbReference>
<dbReference type="AlphaFoldDB" id="C0XJM3"/>
<dbReference type="Proteomes" id="UP000003752">
    <property type="component" value="Unassembled WGS sequence"/>
</dbReference>
<organism evidence="2 3">
    <name type="scientific">Lentilactobacillus hilgardii (strain ATCC 8290 / DSM 20176 / CCUG 30140 / JCM 1155 / KCTC 3500 / NBRC 15886 / NCIMB 8040 / NRRL B-1843 / 9)</name>
    <dbReference type="NCBI Taxonomy" id="1423757"/>
    <lineage>
        <taxon>Bacteria</taxon>
        <taxon>Bacillati</taxon>
        <taxon>Bacillota</taxon>
        <taxon>Bacilli</taxon>
        <taxon>Lactobacillales</taxon>
        <taxon>Lactobacillaceae</taxon>
        <taxon>Lentilactobacillus</taxon>
    </lineage>
</organism>
<gene>
    <name evidence="2" type="ORF">HMPREF0519_1434</name>
</gene>
<keyword evidence="1" id="KW-0812">Transmembrane</keyword>
<keyword evidence="3" id="KW-1185">Reference proteome</keyword>
<comment type="caution">
    <text evidence="2">The sequence shown here is derived from an EMBL/GenBank/DDBJ whole genome shotgun (WGS) entry which is preliminary data.</text>
</comment>
<feature type="transmembrane region" description="Helical" evidence="1">
    <location>
        <begin position="12"/>
        <end position="29"/>
    </location>
</feature>
<sequence>MNTLQYNENSFLNQSPVIAGLFLMAILPTKRFNHCSRLEDPFEKIKALDKEQLTVQVDGQYK</sequence>
<evidence type="ECO:0000313" key="2">
    <source>
        <dbReference type="EMBL" id="EEI24352.1"/>
    </source>
</evidence>
<evidence type="ECO:0000313" key="3">
    <source>
        <dbReference type="Proteomes" id="UP000003752"/>
    </source>
</evidence>
<dbReference type="HOGENOM" id="CLU_2898561_0_0_9"/>